<accession>A0AAV6Y7W1</accession>
<dbReference type="Proteomes" id="UP000826271">
    <property type="component" value="Unassembled WGS sequence"/>
</dbReference>
<dbReference type="EMBL" id="WHWC01000002">
    <property type="protein sequence ID" value="KAG8387405.1"/>
    <property type="molecule type" value="Genomic_DNA"/>
</dbReference>
<evidence type="ECO:0000313" key="1">
    <source>
        <dbReference type="EMBL" id="KAG8387405.1"/>
    </source>
</evidence>
<dbReference type="AlphaFoldDB" id="A0AAV6Y7W1"/>
<comment type="caution">
    <text evidence="1">The sequence shown here is derived from an EMBL/GenBank/DDBJ whole genome shotgun (WGS) entry which is preliminary data.</text>
</comment>
<proteinExistence type="predicted"/>
<protein>
    <submittedName>
        <fullName evidence="1">Uncharacterized protein</fullName>
    </submittedName>
</protein>
<reference evidence="1" key="1">
    <citation type="submission" date="2019-10" db="EMBL/GenBank/DDBJ databases">
        <authorList>
            <person name="Zhang R."/>
            <person name="Pan Y."/>
            <person name="Wang J."/>
            <person name="Ma R."/>
            <person name="Yu S."/>
        </authorList>
    </citation>
    <scope>NUCLEOTIDE SEQUENCE</scope>
    <source>
        <strain evidence="1">LA-IB0</strain>
        <tissue evidence="1">Leaf</tissue>
    </source>
</reference>
<sequence length="105" mass="11718">MEPPLKADQSAKKAFFEGVDSKVIGTSAVYNGRKTIFLSKEEDDYMAAPFQYSLVGKFSHGYPTMTRLRAKFAALGLNKGFKIGVLDHKHVCIRLLIRMITQGYG</sequence>
<gene>
    <name evidence="1" type="ORF">BUALT_Bualt02G0018100</name>
</gene>
<organism evidence="1 2">
    <name type="scientific">Buddleja alternifolia</name>
    <dbReference type="NCBI Taxonomy" id="168488"/>
    <lineage>
        <taxon>Eukaryota</taxon>
        <taxon>Viridiplantae</taxon>
        <taxon>Streptophyta</taxon>
        <taxon>Embryophyta</taxon>
        <taxon>Tracheophyta</taxon>
        <taxon>Spermatophyta</taxon>
        <taxon>Magnoliopsida</taxon>
        <taxon>eudicotyledons</taxon>
        <taxon>Gunneridae</taxon>
        <taxon>Pentapetalae</taxon>
        <taxon>asterids</taxon>
        <taxon>lamiids</taxon>
        <taxon>Lamiales</taxon>
        <taxon>Scrophulariaceae</taxon>
        <taxon>Buddlejeae</taxon>
        <taxon>Buddleja</taxon>
    </lineage>
</organism>
<name>A0AAV6Y7W1_9LAMI</name>
<evidence type="ECO:0000313" key="2">
    <source>
        <dbReference type="Proteomes" id="UP000826271"/>
    </source>
</evidence>
<keyword evidence="2" id="KW-1185">Reference proteome</keyword>